<dbReference type="Pfam" id="PF23046">
    <property type="entry name" value="tSH3-B_UBE2O"/>
    <property type="match status" value="1"/>
</dbReference>
<gene>
    <name evidence="4" type="ORF">B9Z65_9214</name>
</gene>
<dbReference type="STRING" id="40998.A0A2P7Z0U6"/>
<evidence type="ECO:0000256" key="1">
    <source>
        <dbReference type="ARBA" id="ARBA00022679"/>
    </source>
</evidence>
<sequence length="1018" mass="113167">MSFAVWDFVVDVTEQSTTGHVIATSADSDDFAATLTDENPLILYYSSVEHLKKQFEDSDFQPPVGTILVQWAKLPFPQLVPTTDVRLSNRQLLVGDLVVKASDDHQRGTVTKSATKCTLQTTTLYRHKDHGPTLPAHFRTLDAVRSESAQTLSDSHFVNRGTQTGINGATSNDRGHDIAIKEPQLNRTSVDGVEIAAPPAIFEGVDLYDLRTPTEYQKGDPVMYQEWAGVIRSTTEEITLRLMNNTVVVLSPDVRVSQPRAQTAYSTYQLGDMVAVRKADLRLGRWLFGRYDPNVEPLGVVAKIRVLEVGIDWQSHKSRDITTITEDEMPTANIGLDEIESGDYVFYDMQAFTAHPASKGREDEFTTDPDVGALCGPRVRFRDIEQAQAKYGARPEASRLFDQSRATNLGFDMNVYEVVSSHSLVSVQWQDGTTTQETTTHLVYADFTEEDLYPGDVICSRDVKKSDSMDFKISKRAGVVQSVVADECIAKVRWFADPTLHLDMKEDYVALPNYQLGQLSEDTEDVSIYDLAVPLGLDIGYLDNVGYLGGVDYSRTQQDSQDQSSAEVFDWPDGRDGPQGLDLHGWLGHVLENHLDATYTIRLGASRNVRNVRTHIDNISLALDPERIIQKELLDQQEGYDQHGNPLPEYSDEDMEDLPDDVDYGVIMMGDRQEAIEYVLDGISQPAGNEDDGAWSTDDDGTNPSSDKMDIEQDFAMPEPNGIAPIPQVIQVPAYALLDGDVPVGHRYFEEKGTLSNQSLRKVMREHAMLSAEKSMPAGIFVRSWESHCNLLRAVIIGPLETPYARCPFVFDIMLPEDFPRKPPRFHFYHWTTGSFARNAKINPNLYEDGVVCLSLLNTWPGQEEEGWIPGQSTLLQALISIQSLILVEEPFYNEPGYEGKRDIPGTGTQSVAYNERAFLQSRGFLQHALSSVVSGGKDLSLEGVEDVITGTYLQEGGPQVLKKVIADGEMLVEKSKESDQEAIQKRDGISLLSRGACLVLGKTLDSLKALSTGQPQE</sequence>
<dbReference type="AlphaFoldDB" id="A0A2P7Z0U6"/>
<organism evidence="4 5">
    <name type="scientific">Elsinoe australis</name>
    <dbReference type="NCBI Taxonomy" id="40998"/>
    <lineage>
        <taxon>Eukaryota</taxon>
        <taxon>Fungi</taxon>
        <taxon>Dikarya</taxon>
        <taxon>Ascomycota</taxon>
        <taxon>Pezizomycotina</taxon>
        <taxon>Dothideomycetes</taxon>
        <taxon>Dothideomycetidae</taxon>
        <taxon>Myriangiales</taxon>
        <taxon>Elsinoaceae</taxon>
        <taxon>Elsinoe</taxon>
    </lineage>
</organism>
<dbReference type="Proteomes" id="UP000243723">
    <property type="component" value="Unassembled WGS sequence"/>
</dbReference>
<dbReference type="SUPFAM" id="SSF54495">
    <property type="entry name" value="UBC-like"/>
    <property type="match status" value="1"/>
</dbReference>
<dbReference type="CDD" id="cd23837">
    <property type="entry name" value="UBCc_UBE2O"/>
    <property type="match status" value="1"/>
</dbReference>
<dbReference type="SMART" id="SM00212">
    <property type="entry name" value="UBCc"/>
    <property type="match status" value="1"/>
</dbReference>
<keyword evidence="5" id="KW-1185">Reference proteome</keyword>
<evidence type="ECO:0000256" key="2">
    <source>
        <dbReference type="ARBA" id="ARBA00022786"/>
    </source>
</evidence>
<dbReference type="InterPro" id="IPR016135">
    <property type="entry name" value="UBQ-conjugating_enzyme/RWD"/>
</dbReference>
<dbReference type="EMBL" id="NHZQ01000342">
    <property type="protein sequence ID" value="PSK41828.1"/>
    <property type="molecule type" value="Genomic_DNA"/>
</dbReference>
<comment type="caution">
    <text evidence="4">The sequence shown here is derived from an EMBL/GenBank/DDBJ whole genome shotgun (WGS) entry which is preliminary data.</text>
</comment>
<accession>A0A2P7Z0U6</accession>
<proteinExistence type="predicted"/>
<dbReference type="GO" id="GO:0061631">
    <property type="term" value="F:ubiquitin conjugating enzyme activity"/>
    <property type="evidence" value="ECO:0007669"/>
    <property type="project" value="TreeGrafter"/>
</dbReference>
<name>A0A2P7Z0U6_9PEZI</name>
<dbReference type="OrthoDB" id="47801at2759"/>
<feature type="domain" description="UBC core" evidence="3">
    <location>
        <begin position="758"/>
        <end position="927"/>
    </location>
</feature>
<dbReference type="PANTHER" id="PTHR46116:SF15">
    <property type="entry name" value="(E3-INDEPENDENT) E2 UBIQUITIN-CONJUGATING ENZYME"/>
    <property type="match status" value="1"/>
</dbReference>
<reference evidence="4 5" key="1">
    <citation type="submission" date="2017-05" db="EMBL/GenBank/DDBJ databases">
        <title>Draft genome sequence of Elsinoe australis.</title>
        <authorList>
            <person name="Cheng Q."/>
        </authorList>
    </citation>
    <scope>NUCLEOTIDE SEQUENCE [LARGE SCALE GENOMIC DNA]</scope>
    <source>
        <strain evidence="4 5">NL1</strain>
    </source>
</reference>
<dbReference type="InterPro" id="IPR057735">
    <property type="entry name" value="UBE2O-like_tSH3-B"/>
</dbReference>
<dbReference type="Gene3D" id="3.10.110.10">
    <property type="entry name" value="Ubiquitin Conjugating Enzyme"/>
    <property type="match status" value="1"/>
</dbReference>
<dbReference type="Pfam" id="PF00179">
    <property type="entry name" value="UQ_con"/>
    <property type="match status" value="1"/>
</dbReference>
<dbReference type="InterPro" id="IPR000608">
    <property type="entry name" value="UBC"/>
</dbReference>
<evidence type="ECO:0000259" key="3">
    <source>
        <dbReference type="PROSITE" id="PS50127"/>
    </source>
</evidence>
<dbReference type="PROSITE" id="PS50127">
    <property type="entry name" value="UBC_2"/>
    <property type="match status" value="1"/>
</dbReference>
<keyword evidence="2" id="KW-0833">Ubl conjugation pathway</keyword>
<keyword evidence="1" id="KW-0808">Transferase</keyword>
<dbReference type="PANTHER" id="PTHR46116">
    <property type="entry name" value="(E3-INDEPENDENT) E2 UBIQUITIN-CONJUGATING ENZYME"/>
    <property type="match status" value="1"/>
</dbReference>
<protein>
    <submittedName>
        <fullName evidence="4">Ubiquitin-conjugating enzyme E2 2</fullName>
    </submittedName>
</protein>
<evidence type="ECO:0000313" key="5">
    <source>
        <dbReference type="Proteomes" id="UP000243723"/>
    </source>
</evidence>
<evidence type="ECO:0000313" key="4">
    <source>
        <dbReference type="EMBL" id="PSK41828.1"/>
    </source>
</evidence>